<evidence type="ECO:0000313" key="16">
    <source>
        <dbReference type="Proteomes" id="UP000243723"/>
    </source>
</evidence>
<dbReference type="InterPro" id="IPR033247">
    <property type="entry name" value="Transketolase_fam"/>
</dbReference>
<dbReference type="InterPro" id="IPR055152">
    <property type="entry name" value="Transketolase-like_C_2"/>
</dbReference>
<evidence type="ECO:0000259" key="14">
    <source>
        <dbReference type="SMART" id="SM00861"/>
    </source>
</evidence>
<sequence length="725" mass="80089">MAAVQSAPQVNGHGGYGKNVTEALLQEEKNEQSSVDKLSKDQDLVLKTIRLLIADLCAQFKAGHPGGAMGMAAIGVALWKYVMRYNPREAEWFNRDRFVLSNGHACLFQYCFLHFAGYPAFDLDMLKSYHSEKPESLCPGHPEREAEGIEVTTGPLGQGITNAVGLAMATKHLAAKYNQDGFDVVNNHTWCMMGDACPQEGIGQEAISLAGHWRLNNLTVIYDNNQVTCDGSVDMTNTEDINARFRAANWDVIDVYDGCFDINGIVEALKKARQSRDKPTLVNVRTIIGVGSAVAGQAVAHGVPFKADDVQQMKKTYGFDPEQNFVIPQAVRDFFADIPSRGEQHVKEWNDLVASYSRAHPKLAAEFQSRRDGNLPNDWESLIPTSFPTEPTPSRKASGLTFQPIADKTPTFMIGTADLSPSVNLLYPSKVAFQNPNLKTTCDINGDYSGRYIHYGVREHAMAAISNGLAAYNPGTIIPVTSSFFMFYLYAAPAVRMGALQKLHVIHLATHDSIGMGEDGPTHQPIELAALFRAMPELVYIRPGDSEEVAGAWSAAIKCREGPSMISTSRHALVQQKTTRRDGVSKGAYVLEEVEGRADVTMIGVGAELSFAVDVAEKLREKGLKVRVVSFPSHRLFEKQSVEYKRGVLRRHEGIPAVVIEPYAALGWERYADAGVNMKTFGHSLTNEYVYKHFGYEVGSMTERVERFLDDRKSEKIYPGEYAEI</sequence>
<dbReference type="AlphaFoldDB" id="A0A2P8A5G0"/>
<evidence type="ECO:0000256" key="9">
    <source>
        <dbReference type="PIRSR" id="PIRSR605478-1"/>
    </source>
</evidence>
<feature type="binding site" evidence="11">
    <location>
        <position position="487"/>
    </location>
    <ligand>
        <name>thiamine diphosphate</name>
        <dbReference type="ChEBI" id="CHEBI:58937"/>
    </ligand>
</feature>
<evidence type="ECO:0000256" key="4">
    <source>
        <dbReference type="ARBA" id="ARBA00013152"/>
    </source>
</evidence>
<evidence type="ECO:0000256" key="7">
    <source>
        <dbReference type="ARBA" id="ARBA00022842"/>
    </source>
</evidence>
<evidence type="ECO:0000256" key="6">
    <source>
        <dbReference type="ARBA" id="ARBA00022723"/>
    </source>
</evidence>
<feature type="binding site" evidence="10">
    <location>
        <position position="570"/>
    </location>
    <ligand>
        <name>substrate</name>
    </ligand>
</feature>
<feature type="binding site" evidence="10">
    <location>
        <position position="523"/>
    </location>
    <ligand>
        <name>substrate</name>
    </ligand>
</feature>
<name>A0A2P8A5G0_9PEZI</name>
<dbReference type="Pfam" id="PF02779">
    <property type="entry name" value="Transket_pyr"/>
    <property type="match status" value="1"/>
</dbReference>
<evidence type="ECO:0000256" key="12">
    <source>
        <dbReference type="PIRSR" id="PIRSR605478-4"/>
    </source>
</evidence>
<keyword evidence="6 12" id="KW-0479">Metal-binding</keyword>
<dbReference type="Gene3D" id="3.40.50.970">
    <property type="match status" value="2"/>
</dbReference>
<gene>
    <name evidence="15" type="ORF">B9Z65_4580</name>
</gene>
<feature type="binding site" evidence="12">
    <location>
        <position position="195"/>
    </location>
    <ligand>
        <name>Mg(2+)</name>
        <dbReference type="ChEBI" id="CHEBI:18420"/>
    </ligand>
</feature>
<feature type="binding site" evidence="11">
    <location>
        <position position="301"/>
    </location>
    <ligand>
        <name>thiamine diphosphate</name>
        <dbReference type="ChEBI" id="CHEBI:58937"/>
    </ligand>
</feature>
<feature type="binding site" evidence="11">
    <location>
        <position position="225"/>
    </location>
    <ligand>
        <name>thiamine diphosphate</name>
        <dbReference type="ChEBI" id="CHEBI:58937"/>
    </ligand>
</feature>
<dbReference type="GO" id="GO:0006098">
    <property type="term" value="P:pentose-phosphate shunt"/>
    <property type="evidence" value="ECO:0007669"/>
    <property type="project" value="TreeGrafter"/>
</dbReference>
<dbReference type="SUPFAM" id="SSF52518">
    <property type="entry name" value="Thiamin diphosphate-binding fold (THDP-binding)"/>
    <property type="match status" value="2"/>
</dbReference>
<evidence type="ECO:0000256" key="3">
    <source>
        <dbReference type="ARBA" id="ARBA00011738"/>
    </source>
</evidence>
<dbReference type="InterPro" id="IPR005474">
    <property type="entry name" value="Transketolase_N"/>
</dbReference>
<dbReference type="InterPro" id="IPR005478">
    <property type="entry name" value="Transketolase_bac-like"/>
</dbReference>
<dbReference type="InterPro" id="IPR005475">
    <property type="entry name" value="Transketolase-like_Pyr-bd"/>
</dbReference>
<keyword evidence="5" id="KW-0808">Transferase</keyword>
<comment type="caution">
    <text evidence="15">The sequence shown here is derived from an EMBL/GenBank/DDBJ whole genome shotgun (WGS) entry which is preliminary data.</text>
</comment>
<dbReference type="PROSITE" id="PS00802">
    <property type="entry name" value="TRANSKETOLASE_2"/>
    <property type="match status" value="1"/>
</dbReference>
<feature type="binding site" evidence="10">
    <location>
        <position position="422"/>
    </location>
    <ligand>
        <name>substrate</name>
    </ligand>
</feature>
<comment type="cofactor">
    <cofactor evidence="11">
        <name>thiamine diphosphate</name>
        <dbReference type="ChEBI" id="CHEBI:58937"/>
    </cofactor>
    <text evidence="11">Binds 1 thiamine pyrophosphate per subunit. During the reaction, the substrate forms a covalent intermediate with the cofactor.</text>
</comment>
<reference evidence="15 16" key="1">
    <citation type="submission" date="2017-05" db="EMBL/GenBank/DDBJ databases">
        <title>Draft genome sequence of Elsinoe australis.</title>
        <authorList>
            <person name="Cheng Q."/>
        </authorList>
    </citation>
    <scope>NUCLEOTIDE SEQUENCE [LARGE SCALE GENOMIC DNA]</scope>
    <source>
        <strain evidence="15 16">NL1</strain>
    </source>
</reference>
<dbReference type="CDD" id="cd02012">
    <property type="entry name" value="TPP_TK"/>
    <property type="match status" value="1"/>
</dbReference>
<dbReference type="Pfam" id="PF22613">
    <property type="entry name" value="Transketolase_C_1"/>
    <property type="match status" value="1"/>
</dbReference>
<dbReference type="CDD" id="cd07033">
    <property type="entry name" value="TPP_PYR_DXS_TK_like"/>
    <property type="match status" value="1"/>
</dbReference>
<evidence type="ECO:0000256" key="2">
    <source>
        <dbReference type="ARBA" id="ARBA00007131"/>
    </source>
</evidence>
<dbReference type="NCBIfam" id="TIGR00232">
    <property type="entry name" value="tktlase_bact"/>
    <property type="match status" value="1"/>
</dbReference>
<feature type="binding site" evidence="10">
    <location>
        <position position="395"/>
    </location>
    <ligand>
        <name>substrate</name>
    </ligand>
</feature>
<feature type="binding site" evidence="12">
    <location>
        <position position="225"/>
    </location>
    <ligand>
        <name>Mg(2+)</name>
        <dbReference type="ChEBI" id="CHEBI:18420"/>
    </ligand>
</feature>
<comment type="cofactor">
    <cofactor evidence="12">
        <name>Mg(2+)</name>
        <dbReference type="ChEBI" id="CHEBI:18420"/>
    </cofactor>
    <text evidence="12">Binds 1 Mg(2+) ion per subunit. Can also utilize other divalent metal cations, such as Ca(2+), Mn(2+) and Co(2+).</text>
</comment>
<evidence type="ECO:0000256" key="5">
    <source>
        <dbReference type="ARBA" id="ARBA00022679"/>
    </source>
</evidence>
<feature type="domain" description="Transketolase-like pyrimidine-binding" evidence="14">
    <location>
        <begin position="392"/>
        <end position="576"/>
    </location>
</feature>
<dbReference type="SMART" id="SM00861">
    <property type="entry name" value="Transket_pyr"/>
    <property type="match status" value="1"/>
</dbReference>
<dbReference type="FunFam" id="3.40.50.920:FF:000012">
    <property type="entry name" value="Transketolase, variant 1"/>
    <property type="match status" value="1"/>
</dbReference>
<feature type="binding site" evidence="10">
    <location>
        <position position="64"/>
    </location>
    <ligand>
        <name>substrate</name>
    </ligand>
</feature>
<comment type="similarity">
    <text evidence="2">Belongs to the transketolase family.</text>
</comment>
<dbReference type="FunFam" id="3.40.50.970:FF:000004">
    <property type="entry name" value="Transketolase"/>
    <property type="match status" value="1"/>
</dbReference>
<dbReference type="GO" id="GO:0005634">
    <property type="term" value="C:nucleus"/>
    <property type="evidence" value="ECO:0007669"/>
    <property type="project" value="TreeGrafter"/>
</dbReference>
<keyword evidence="8 11" id="KW-0786">Thiamine pyrophosphate</keyword>
<dbReference type="GO" id="GO:0005829">
    <property type="term" value="C:cytosol"/>
    <property type="evidence" value="ECO:0007669"/>
    <property type="project" value="TreeGrafter"/>
</dbReference>
<dbReference type="SUPFAM" id="SSF52922">
    <property type="entry name" value="TK C-terminal domain-like"/>
    <property type="match status" value="1"/>
</dbReference>
<feature type="binding site" evidence="11">
    <location>
        <begin position="154"/>
        <end position="156"/>
    </location>
    <ligand>
        <name>thiamine diphosphate</name>
        <dbReference type="ChEBI" id="CHEBI:58937"/>
    </ligand>
</feature>
<evidence type="ECO:0000313" key="15">
    <source>
        <dbReference type="EMBL" id="PSK55702.1"/>
    </source>
</evidence>
<keyword evidence="7 12" id="KW-0460">Magnesium</keyword>
<dbReference type="InterPro" id="IPR009014">
    <property type="entry name" value="Transketo_C/PFOR_II"/>
</dbReference>
<comment type="subunit">
    <text evidence="3">Homodimer.</text>
</comment>
<organism evidence="15 16">
    <name type="scientific">Elsinoe australis</name>
    <dbReference type="NCBI Taxonomy" id="40998"/>
    <lineage>
        <taxon>Eukaryota</taxon>
        <taxon>Fungi</taxon>
        <taxon>Dikarya</taxon>
        <taxon>Ascomycota</taxon>
        <taxon>Pezizomycotina</taxon>
        <taxon>Dothideomycetes</taxon>
        <taxon>Dothideomycetidae</taxon>
        <taxon>Myriangiales</taxon>
        <taxon>Elsinoaceae</taxon>
        <taxon>Elsinoe</taxon>
    </lineage>
</organism>
<dbReference type="OrthoDB" id="10267175at2759"/>
<feature type="binding site" evidence="10">
    <location>
        <position position="301"/>
    </location>
    <ligand>
        <name>substrate</name>
    </ligand>
</feature>
<feature type="binding site" evidence="11">
    <location>
        <position position="104"/>
    </location>
    <ligand>
        <name>thiamine diphosphate</name>
        <dbReference type="ChEBI" id="CHEBI:58937"/>
    </ligand>
</feature>
<dbReference type="GO" id="GO:0004802">
    <property type="term" value="F:transketolase activity"/>
    <property type="evidence" value="ECO:0007669"/>
    <property type="project" value="UniProtKB-EC"/>
</dbReference>
<feature type="active site" description="Proton donor" evidence="9">
    <location>
        <position position="459"/>
    </location>
</feature>
<dbReference type="GO" id="GO:0046872">
    <property type="term" value="F:metal ion binding"/>
    <property type="evidence" value="ECO:0007669"/>
    <property type="project" value="UniProtKB-KW"/>
</dbReference>
<evidence type="ECO:0000256" key="10">
    <source>
        <dbReference type="PIRSR" id="PIRSR605478-2"/>
    </source>
</evidence>
<keyword evidence="16" id="KW-1185">Reference proteome</keyword>
<dbReference type="PANTHER" id="PTHR43522:SF6">
    <property type="entry name" value="TRANSKETOLASE-LIKE PYRIMIDINE-BINDING DOMAIN-CONTAINING PROTEIN-RELATED"/>
    <property type="match status" value="1"/>
</dbReference>
<evidence type="ECO:0000256" key="11">
    <source>
        <dbReference type="PIRSR" id="PIRSR605478-3"/>
    </source>
</evidence>
<evidence type="ECO:0000256" key="8">
    <source>
        <dbReference type="ARBA" id="ARBA00023052"/>
    </source>
</evidence>
<evidence type="ECO:0000256" key="13">
    <source>
        <dbReference type="PIRSR" id="PIRSR605478-5"/>
    </source>
</evidence>
<dbReference type="STRING" id="40998.A0A2P8A5G0"/>
<proteinExistence type="inferred from homology"/>
<dbReference type="Proteomes" id="UP000243723">
    <property type="component" value="Unassembled WGS sequence"/>
</dbReference>
<feature type="binding site" evidence="12">
    <location>
        <position position="227"/>
    </location>
    <ligand>
        <name>Mg(2+)</name>
        <dbReference type="ChEBI" id="CHEBI:18420"/>
    </ligand>
</feature>
<feature type="binding site" evidence="10">
    <location>
        <position position="519"/>
    </location>
    <ligand>
        <name>substrate</name>
    </ligand>
</feature>
<feature type="site" description="Important for catalytic activity" evidence="13">
    <location>
        <position position="301"/>
    </location>
</feature>
<dbReference type="EC" id="2.2.1.1" evidence="4"/>
<dbReference type="Gene3D" id="3.40.50.920">
    <property type="match status" value="1"/>
</dbReference>
<protein>
    <recommendedName>
        <fullName evidence="4">transketolase</fullName>
        <ecNumber evidence="4">2.2.1.1</ecNumber>
    </recommendedName>
</protein>
<feature type="binding site" evidence="10">
    <location>
        <position position="511"/>
    </location>
    <ligand>
        <name>substrate</name>
    </ligand>
</feature>
<dbReference type="PANTHER" id="PTHR43522">
    <property type="entry name" value="TRANSKETOLASE"/>
    <property type="match status" value="1"/>
</dbReference>
<dbReference type="InterPro" id="IPR029061">
    <property type="entry name" value="THDP-binding"/>
</dbReference>
<evidence type="ECO:0000256" key="1">
    <source>
        <dbReference type="ARBA" id="ARBA00001941"/>
    </source>
</evidence>
<dbReference type="EMBL" id="NHZQ01000066">
    <property type="protein sequence ID" value="PSK55702.1"/>
    <property type="molecule type" value="Genomic_DNA"/>
</dbReference>
<dbReference type="Pfam" id="PF00456">
    <property type="entry name" value="Transketolase_N"/>
    <property type="match status" value="1"/>
</dbReference>
<dbReference type="InterPro" id="IPR020826">
    <property type="entry name" value="Transketolase_BS"/>
</dbReference>
<comment type="cofactor">
    <cofactor evidence="1">
        <name>Co(2+)</name>
        <dbReference type="ChEBI" id="CHEBI:48828"/>
    </cofactor>
</comment>
<accession>A0A2P8A5G0</accession>
<feature type="site" description="Important for catalytic activity" evidence="13">
    <location>
        <position position="64"/>
    </location>
</feature>